<dbReference type="EMBL" id="JNBR01002403">
    <property type="protein sequence ID" value="OQR83069.1"/>
    <property type="molecule type" value="Genomic_DNA"/>
</dbReference>
<keyword evidence="5" id="KW-1185">Reference proteome</keyword>
<feature type="signal peptide" evidence="2">
    <location>
        <begin position="1"/>
        <end position="21"/>
    </location>
</feature>
<feature type="chain" id="PRO_5002026852" evidence="2">
    <location>
        <begin position="22"/>
        <end position="117"/>
    </location>
</feature>
<evidence type="ECO:0000313" key="3">
    <source>
        <dbReference type="EMBL" id="AIG56417.1"/>
    </source>
</evidence>
<accession>A0A0A7CNJ7</accession>
<sequence length="117" mass="13112">MQLVRMRLLLLLLLELPVARGAGIFFFWVDKVRIGSRMQCNPTPMRCPGDLLAYRREALQCQFEPCSDATHPPGYVPTPPATPARTDAKFLVVEAYSGPPSPDNLPRLRHRTLPAKS</sequence>
<reference evidence="3 5" key="1">
    <citation type="journal article" date="2014" name="Genome Biol. Evol.">
        <title>The secreted proteins of Achlya hypogyna and Thraustotheca clavata identify the ancestral oomycete secretome and reveal gene acquisitions by horizontal gene transfer.</title>
        <authorList>
            <person name="Misner I."/>
            <person name="Blouin N."/>
            <person name="Leonard G."/>
            <person name="Richards T.A."/>
            <person name="Lane C.E."/>
        </authorList>
    </citation>
    <scope>NUCLEOTIDE SEQUENCE</scope>
    <source>
        <strain evidence="3 5">ATCC 48635</strain>
    </source>
</reference>
<gene>
    <name evidence="4" type="ORF">ACHHYP_15172</name>
</gene>
<dbReference type="Proteomes" id="UP000243579">
    <property type="component" value="Unassembled WGS sequence"/>
</dbReference>
<evidence type="ECO:0000313" key="4">
    <source>
        <dbReference type="EMBL" id="OQR83069.1"/>
    </source>
</evidence>
<dbReference type="OrthoDB" id="74092at2759"/>
<proteinExistence type="predicted"/>
<protein>
    <submittedName>
        <fullName evidence="3">Secreted protein</fullName>
    </submittedName>
</protein>
<name>A0A0A7CNJ7_ACHHY</name>
<evidence type="ECO:0000256" key="2">
    <source>
        <dbReference type="SAM" id="SignalP"/>
    </source>
</evidence>
<evidence type="ECO:0000256" key="1">
    <source>
        <dbReference type="SAM" id="MobiDB-lite"/>
    </source>
</evidence>
<evidence type="ECO:0000313" key="5">
    <source>
        <dbReference type="Proteomes" id="UP000243579"/>
    </source>
</evidence>
<organism evidence="3">
    <name type="scientific">Achlya hypogyna</name>
    <name type="common">Oomycete</name>
    <name type="synonym">Protoachlya hypogyna</name>
    <dbReference type="NCBI Taxonomy" id="1202772"/>
    <lineage>
        <taxon>Eukaryota</taxon>
        <taxon>Sar</taxon>
        <taxon>Stramenopiles</taxon>
        <taxon>Oomycota</taxon>
        <taxon>Saprolegniomycetes</taxon>
        <taxon>Saprolegniales</taxon>
        <taxon>Achlyaceae</taxon>
        <taxon>Achlya</taxon>
    </lineage>
</organism>
<dbReference type="AlphaFoldDB" id="A0A0A7CNJ7"/>
<keyword evidence="2" id="KW-0732">Signal</keyword>
<feature type="region of interest" description="Disordered" evidence="1">
    <location>
        <begin position="97"/>
        <end position="117"/>
    </location>
</feature>
<feature type="compositionally biased region" description="Basic residues" evidence="1">
    <location>
        <begin position="107"/>
        <end position="117"/>
    </location>
</feature>
<dbReference type="EMBL" id="KM038956">
    <property type="protein sequence ID" value="AIG56417.1"/>
    <property type="molecule type" value="Genomic_DNA"/>
</dbReference>